<dbReference type="Proteomes" id="UP000077202">
    <property type="component" value="Unassembled WGS sequence"/>
</dbReference>
<feature type="compositionally biased region" description="Gly residues" evidence="1">
    <location>
        <begin position="158"/>
        <end position="174"/>
    </location>
</feature>
<evidence type="ECO:0000313" key="3">
    <source>
        <dbReference type="Proteomes" id="UP000077202"/>
    </source>
</evidence>
<sequence>MDRWSTSKSLKSQVSNSGGSAAVIMAWSDARMTRQGSSMLCTGPLGVDALGSHTLTFHWEAGCHSIRGSQRAIASSIWKQPHTVICLDKSAGDTSWLAKSVNLKKRKARATAAAAAAAVSFLRALELFFTSSFSRTRWHHCWISITRQSVGRGQRRGATGGGIGGGRGRGGPGV</sequence>
<organism evidence="2 3">
    <name type="scientific">Marchantia polymorpha subsp. ruderalis</name>
    <dbReference type="NCBI Taxonomy" id="1480154"/>
    <lineage>
        <taxon>Eukaryota</taxon>
        <taxon>Viridiplantae</taxon>
        <taxon>Streptophyta</taxon>
        <taxon>Embryophyta</taxon>
        <taxon>Marchantiophyta</taxon>
        <taxon>Marchantiopsida</taxon>
        <taxon>Marchantiidae</taxon>
        <taxon>Marchantiales</taxon>
        <taxon>Marchantiaceae</taxon>
        <taxon>Marchantia</taxon>
    </lineage>
</organism>
<name>A0A176VPW2_MARPO</name>
<dbReference type="EMBL" id="LVLJ01002992">
    <property type="protein sequence ID" value="OAE22948.1"/>
    <property type="molecule type" value="Genomic_DNA"/>
</dbReference>
<reference evidence="2" key="1">
    <citation type="submission" date="2016-03" db="EMBL/GenBank/DDBJ databases">
        <title>Mechanisms controlling the formation of the plant cell surface in tip-growing cells are functionally conserved among land plants.</title>
        <authorList>
            <person name="Honkanen S."/>
            <person name="Jones V.A."/>
            <person name="Morieri G."/>
            <person name="Champion C."/>
            <person name="Hetherington A.J."/>
            <person name="Kelly S."/>
            <person name="Saint-Marcoux D."/>
            <person name="Proust H."/>
            <person name="Prescott H."/>
            <person name="Dolan L."/>
        </authorList>
    </citation>
    <scope>NUCLEOTIDE SEQUENCE [LARGE SCALE GENOMIC DNA]</scope>
    <source>
        <tissue evidence="2">Whole gametophyte</tissue>
    </source>
</reference>
<evidence type="ECO:0000256" key="1">
    <source>
        <dbReference type="SAM" id="MobiDB-lite"/>
    </source>
</evidence>
<dbReference type="AlphaFoldDB" id="A0A176VPW2"/>
<gene>
    <name evidence="2" type="ORF">AXG93_2997s1120</name>
</gene>
<comment type="caution">
    <text evidence="2">The sequence shown here is derived from an EMBL/GenBank/DDBJ whole genome shotgun (WGS) entry which is preliminary data.</text>
</comment>
<evidence type="ECO:0000313" key="2">
    <source>
        <dbReference type="EMBL" id="OAE22948.1"/>
    </source>
</evidence>
<keyword evidence="3" id="KW-1185">Reference proteome</keyword>
<protein>
    <submittedName>
        <fullName evidence="2">Uncharacterized protein</fullName>
    </submittedName>
</protein>
<feature type="region of interest" description="Disordered" evidence="1">
    <location>
        <begin position="152"/>
        <end position="174"/>
    </location>
</feature>
<accession>A0A176VPW2</accession>
<proteinExistence type="predicted"/>